<dbReference type="Pfam" id="PF06155">
    <property type="entry name" value="GBBH-like_N"/>
    <property type="match status" value="1"/>
</dbReference>
<evidence type="ECO:0000256" key="2">
    <source>
        <dbReference type="ARBA" id="ARBA00001961"/>
    </source>
</evidence>
<dbReference type="GO" id="GO:0005506">
    <property type="term" value="F:iron ion binding"/>
    <property type="evidence" value="ECO:0007669"/>
    <property type="project" value="InterPro"/>
</dbReference>
<dbReference type="Proteomes" id="UP000243073">
    <property type="component" value="Unassembled WGS sequence"/>
</dbReference>
<sequence>MTDNSATFDIAGYGHYPVNHQPLSIETGPDSLRLTWDDGHESEFHYLWLRDNCPCPGCVSTLTREQMFEICDVPLSIRPLEAQLDGGYLHIQWDHDGHVSRFHPGWLRSHCYSEQARAARQWQPEIWDKATIETSLPTYDYTAMMQDDTVLLSWLRQLRDTGISLLQNTDTTPGTLQQVAARISFIRETNFGTLFDVRAKPDANSAAYTNLRLPLHTDLPTRELQPGLQFLHCLNNDATGGESILVDGFRIAQHMREQYPDDFEALSSLPMDFYNKDRHSDYRFRGPALVLDGQGTVIEVRFANFLRGPLDVPADQVVRHYRAYRTFISLTREPRFQFEYRLVPGDLLVFDNRRVLHARQAFDLQQGHRHLQGCYVDRDELLSRIRVLERTL</sequence>
<dbReference type="InterPro" id="IPR050411">
    <property type="entry name" value="AlphaKG_dependent_hydroxylases"/>
</dbReference>
<reference evidence="10 11" key="1">
    <citation type="submission" date="2016-07" db="EMBL/GenBank/DDBJ databases">
        <title>Draft Genome Sequence of Oceanisphaera psychrotolerans, isolated from coastal sediment samples.</title>
        <authorList>
            <person name="Zhuo S."/>
            <person name="Ruan Z."/>
        </authorList>
    </citation>
    <scope>NUCLEOTIDE SEQUENCE [LARGE SCALE GENOMIC DNA]</scope>
    <source>
        <strain evidence="10 11">LAM-WHM-ZC</strain>
    </source>
</reference>
<gene>
    <name evidence="10" type="ORF">BFR47_02355</name>
</gene>
<comment type="cofactor">
    <cofactor evidence="2">
        <name>L-ascorbate</name>
        <dbReference type="ChEBI" id="CHEBI:38290"/>
    </cofactor>
</comment>
<accession>A0A1J4QCS3</accession>
<comment type="cofactor">
    <cofactor evidence="1">
        <name>Fe(2+)</name>
        <dbReference type="ChEBI" id="CHEBI:29033"/>
    </cofactor>
</comment>
<evidence type="ECO:0000313" key="11">
    <source>
        <dbReference type="Proteomes" id="UP000243073"/>
    </source>
</evidence>
<dbReference type="InterPro" id="IPR010376">
    <property type="entry name" value="GBBH-like_N"/>
</dbReference>
<dbReference type="SUPFAM" id="SSF51197">
    <property type="entry name" value="Clavaminate synthase-like"/>
    <property type="match status" value="1"/>
</dbReference>
<dbReference type="OrthoDB" id="979809at2"/>
<dbReference type="RefSeq" id="WP_071472805.1">
    <property type="nucleotide sequence ID" value="NZ_MDKE01000022.1"/>
</dbReference>
<dbReference type="InterPro" id="IPR003819">
    <property type="entry name" value="TauD/TfdA-like"/>
</dbReference>
<dbReference type="CDD" id="cd00250">
    <property type="entry name" value="CAS_like"/>
    <property type="match status" value="1"/>
</dbReference>
<dbReference type="InterPro" id="IPR012775">
    <property type="entry name" value="GBBH-like"/>
</dbReference>
<evidence type="ECO:0000259" key="8">
    <source>
        <dbReference type="Pfam" id="PF02668"/>
    </source>
</evidence>
<dbReference type="Gene3D" id="3.30.2020.30">
    <property type="match status" value="1"/>
</dbReference>
<dbReference type="PANTHER" id="PTHR10696">
    <property type="entry name" value="GAMMA-BUTYROBETAINE HYDROXYLASE-RELATED"/>
    <property type="match status" value="1"/>
</dbReference>
<feature type="domain" description="TauD/TfdA-like" evidence="8">
    <location>
        <begin position="133"/>
        <end position="375"/>
    </location>
</feature>
<keyword evidence="7" id="KW-0408">Iron</keyword>
<dbReference type="NCBIfam" id="TIGR02409">
    <property type="entry name" value="carnitine_bodg"/>
    <property type="match status" value="1"/>
</dbReference>
<dbReference type="InterPro" id="IPR038492">
    <property type="entry name" value="GBBH-like_N_sf"/>
</dbReference>
<dbReference type="Pfam" id="PF02668">
    <property type="entry name" value="TauD"/>
    <property type="match status" value="1"/>
</dbReference>
<dbReference type="FunFam" id="3.30.2020.30:FF:000002">
    <property type="entry name" value="Putative gamma-butyrobetaine dioxygenase"/>
    <property type="match status" value="1"/>
</dbReference>
<dbReference type="Gene3D" id="3.60.130.10">
    <property type="entry name" value="Clavaminate synthase-like"/>
    <property type="match status" value="1"/>
</dbReference>
<dbReference type="InterPro" id="IPR042098">
    <property type="entry name" value="TauD-like_sf"/>
</dbReference>
<evidence type="ECO:0000259" key="9">
    <source>
        <dbReference type="Pfam" id="PF06155"/>
    </source>
</evidence>
<protein>
    <submittedName>
        <fullName evidence="10">Gamma-butyrobetaine hydroxylase</fullName>
    </submittedName>
</protein>
<evidence type="ECO:0000256" key="5">
    <source>
        <dbReference type="ARBA" id="ARBA00022964"/>
    </source>
</evidence>
<name>A0A1J4QCS3_9GAMM</name>
<keyword evidence="5" id="KW-0223">Dioxygenase</keyword>
<evidence type="ECO:0000256" key="3">
    <source>
        <dbReference type="ARBA" id="ARBA00008654"/>
    </source>
</evidence>
<evidence type="ECO:0000313" key="10">
    <source>
        <dbReference type="EMBL" id="OIN09137.1"/>
    </source>
</evidence>
<comment type="similarity">
    <text evidence="3">Belongs to the gamma-BBH/TMLD family.</text>
</comment>
<feature type="domain" description="Gamma-butyrobetaine hydroxylase-like N-terminal" evidence="9">
    <location>
        <begin position="29"/>
        <end position="94"/>
    </location>
</feature>
<evidence type="ECO:0000256" key="6">
    <source>
        <dbReference type="ARBA" id="ARBA00023002"/>
    </source>
</evidence>
<keyword evidence="6" id="KW-0560">Oxidoreductase</keyword>
<organism evidence="10 11">
    <name type="scientific">Oceanisphaera psychrotolerans</name>
    <dbReference type="NCBI Taxonomy" id="1414654"/>
    <lineage>
        <taxon>Bacteria</taxon>
        <taxon>Pseudomonadati</taxon>
        <taxon>Pseudomonadota</taxon>
        <taxon>Gammaproteobacteria</taxon>
        <taxon>Aeromonadales</taxon>
        <taxon>Aeromonadaceae</taxon>
        <taxon>Oceanisphaera</taxon>
    </lineage>
</organism>
<proteinExistence type="inferred from homology"/>
<comment type="caution">
    <text evidence="10">The sequence shown here is derived from an EMBL/GenBank/DDBJ whole genome shotgun (WGS) entry which is preliminary data.</text>
</comment>
<dbReference type="GO" id="GO:0016706">
    <property type="term" value="F:2-oxoglutarate-dependent dioxygenase activity"/>
    <property type="evidence" value="ECO:0007669"/>
    <property type="project" value="UniProtKB-ARBA"/>
</dbReference>
<dbReference type="GO" id="GO:0045329">
    <property type="term" value="P:carnitine biosynthetic process"/>
    <property type="evidence" value="ECO:0007669"/>
    <property type="project" value="UniProtKB-UniPathway"/>
</dbReference>
<evidence type="ECO:0000256" key="4">
    <source>
        <dbReference type="ARBA" id="ARBA00022723"/>
    </source>
</evidence>
<evidence type="ECO:0000256" key="1">
    <source>
        <dbReference type="ARBA" id="ARBA00001954"/>
    </source>
</evidence>
<dbReference type="UniPathway" id="UPA00118"/>
<dbReference type="STRING" id="1414654.BFR47_02355"/>
<dbReference type="EMBL" id="MDKE01000022">
    <property type="protein sequence ID" value="OIN09137.1"/>
    <property type="molecule type" value="Genomic_DNA"/>
</dbReference>
<dbReference type="FunFam" id="3.60.130.10:FF:000001">
    <property type="entry name" value="Trimethyllysine dioxygenase, mitochondrial"/>
    <property type="match status" value="1"/>
</dbReference>
<keyword evidence="4" id="KW-0479">Metal-binding</keyword>
<dbReference type="PANTHER" id="PTHR10696:SF25">
    <property type="entry name" value="OXIDOREDUCTASE AIM17-RELATED"/>
    <property type="match status" value="1"/>
</dbReference>
<dbReference type="AlphaFoldDB" id="A0A1J4QCS3"/>
<evidence type="ECO:0000256" key="7">
    <source>
        <dbReference type="ARBA" id="ARBA00023004"/>
    </source>
</evidence>
<keyword evidence="11" id="KW-1185">Reference proteome</keyword>